<comment type="caution">
    <text evidence="2">The sequence shown here is derived from an EMBL/GenBank/DDBJ whole genome shotgun (WGS) entry which is preliminary data.</text>
</comment>
<evidence type="ECO:0000313" key="2">
    <source>
        <dbReference type="EMBL" id="GAM73213.1"/>
    </source>
</evidence>
<dbReference type="InterPro" id="IPR029058">
    <property type="entry name" value="AB_hydrolase_fold"/>
</dbReference>
<reference evidence="1 4" key="1">
    <citation type="submission" date="2015-01" db="EMBL/GenBank/DDBJ databases">
        <title>Vibrio sp. C1 JCM 19231 whole genome shotgun sequence.</title>
        <authorList>
            <person name="Sawabe T."/>
            <person name="Meirelles P."/>
            <person name="Feng G."/>
            <person name="Sayaka M."/>
            <person name="Hattori M."/>
            <person name="Ohkuma M."/>
        </authorList>
    </citation>
    <scope>NUCLEOTIDE SEQUENCE [LARGE SCALE GENOMIC DNA]</scope>
    <source>
        <strain evidence="4">JCM 19231</strain>
        <strain evidence="1">JCM19231</strain>
    </source>
</reference>
<dbReference type="SUPFAM" id="SSF53474">
    <property type="entry name" value="alpha/beta-Hydrolases"/>
    <property type="match status" value="1"/>
</dbReference>
<keyword evidence="4" id="KW-1185">Reference proteome</keyword>
<protein>
    <submittedName>
        <fullName evidence="1 2">Hydrolase</fullName>
    </submittedName>
</protein>
<reference evidence="3 4" key="3">
    <citation type="submission" date="2015-01" db="EMBL/GenBank/DDBJ databases">
        <authorList>
            <consortium name="NBRP consortium"/>
            <person name="Sawabe T."/>
            <person name="Meirelles P."/>
            <person name="Feng G."/>
            <person name="Sayaka M."/>
            <person name="Hattori M."/>
            <person name="Ohkuma M."/>
        </authorList>
    </citation>
    <scope>NUCLEOTIDE SEQUENCE [LARGE SCALE GENOMIC DNA]</scope>
    <source>
        <strain evidence="4">JCM 19231</strain>
        <strain evidence="3">JCM 19241</strain>
        <strain evidence="1">JCM19231</strain>
        <strain evidence="2">JCM19241</strain>
    </source>
</reference>
<sequence>MFEPEHNAISRLKKGIQSRQRIINKPRRLFPDIAPMLALRASSTELTEEQIAPIVHRDIIEQKFGWQWRHDPRLKADSLYRMSESHAKQVLNLLPNKNLLILGKTGFAGLPHHFEQHGNPNTKLLEIEGGHHCHISTPEPIARAFFELLNA</sequence>
<keyword evidence="2" id="KW-0378">Hydrolase</keyword>
<name>A0A0B8QDE4_9VIBR</name>
<organism evidence="2 3">
    <name type="scientific">Vibrio ishigakensis</name>
    <dbReference type="NCBI Taxonomy" id="1481914"/>
    <lineage>
        <taxon>Bacteria</taxon>
        <taxon>Pseudomonadati</taxon>
        <taxon>Pseudomonadota</taxon>
        <taxon>Gammaproteobacteria</taxon>
        <taxon>Vibrionales</taxon>
        <taxon>Vibrionaceae</taxon>
        <taxon>Vibrio</taxon>
    </lineage>
</organism>
<dbReference type="GO" id="GO:0016746">
    <property type="term" value="F:acyltransferase activity"/>
    <property type="evidence" value="ECO:0007669"/>
    <property type="project" value="UniProtKB-KW"/>
</dbReference>
<evidence type="ECO:0000313" key="4">
    <source>
        <dbReference type="Proteomes" id="UP000031671"/>
    </source>
</evidence>
<gene>
    <name evidence="1" type="ORF">JCM19231_2967</name>
    <name evidence="2" type="ORF">JCM19241_2668</name>
</gene>
<dbReference type="STRING" id="1481914.JCM19241_2668"/>
<proteinExistence type="predicted"/>
<accession>A0A0B8QDE4</accession>
<dbReference type="EMBL" id="BBRZ01000016">
    <property type="protein sequence ID" value="GAM55615.1"/>
    <property type="molecule type" value="Genomic_DNA"/>
</dbReference>
<dbReference type="EMBL" id="BBSC01000001">
    <property type="protein sequence ID" value="GAM73213.1"/>
    <property type="molecule type" value="Genomic_DNA"/>
</dbReference>
<dbReference type="GO" id="GO:0016787">
    <property type="term" value="F:hydrolase activity"/>
    <property type="evidence" value="ECO:0007669"/>
    <property type="project" value="UniProtKB-KW"/>
</dbReference>
<dbReference type="Proteomes" id="UP000031666">
    <property type="component" value="Unassembled WGS sequence"/>
</dbReference>
<dbReference type="Gene3D" id="3.40.50.1820">
    <property type="entry name" value="alpha/beta hydrolase"/>
    <property type="match status" value="1"/>
</dbReference>
<accession>A0A0B8NLM9</accession>
<dbReference type="Proteomes" id="UP000031671">
    <property type="component" value="Unassembled WGS sequence"/>
</dbReference>
<evidence type="ECO:0000313" key="3">
    <source>
        <dbReference type="Proteomes" id="UP000031666"/>
    </source>
</evidence>
<evidence type="ECO:0000313" key="1">
    <source>
        <dbReference type="EMBL" id="GAM55615.1"/>
    </source>
</evidence>
<keyword evidence="1" id="KW-0012">Acyltransferase</keyword>
<dbReference type="AlphaFoldDB" id="A0A0B8QDE4"/>
<reference evidence="2 3" key="2">
    <citation type="submission" date="2015-01" db="EMBL/GenBank/DDBJ databases">
        <title>Vibrio sp. C94 JCM 19241 whole genome shotgun sequence.</title>
        <authorList>
            <person name="Sawabe T."/>
            <person name="Meirelles P."/>
            <person name="Feng G."/>
            <person name="Sayaka M."/>
            <person name="Hattori M."/>
            <person name="Ohkuma M."/>
        </authorList>
    </citation>
    <scope>NUCLEOTIDE SEQUENCE [LARGE SCALE GENOMIC DNA]</scope>
    <source>
        <strain evidence="3">JCM 19241</strain>
        <strain evidence="2">JCM19241</strain>
    </source>
</reference>
<keyword evidence="1" id="KW-0808">Transferase</keyword>